<dbReference type="Gene3D" id="1.20.5.1930">
    <property type="match status" value="1"/>
</dbReference>
<evidence type="ECO:0000256" key="7">
    <source>
        <dbReference type="ARBA" id="ARBA00022840"/>
    </source>
</evidence>
<keyword evidence="14" id="KW-1185">Reference proteome</keyword>
<dbReference type="GO" id="GO:0016020">
    <property type="term" value="C:membrane"/>
    <property type="evidence" value="ECO:0007669"/>
    <property type="project" value="InterPro"/>
</dbReference>
<dbReference type="InterPro" id="IPR011712">
    <property type="entry name" value="Sig_transdc_His_kin_sub3_dim/P"/>
</dbReference>
<dbReference type="InterPro" id="IPR003594">
    <property type="entry name" value="HATPase_dom"/>
</dbReference>
<evidence type="ECO:0000256" key="8">
    <source>
        <dbReference type="ARBA" id="ARBA00023012"/>
    </source>
</evidence>
<dbReference type="HOGENOM" id="CLU_000445_20_1_11"/>
<feature type="domain" description="Histidine kinase/HSP90-like ATPase" evidence="10">
    <location>
        <begin position="279"/>
        <end position="398"/>
    </location>
</feature>
<evidence type="ECO:0000256" key="5">
    <source>
        <dbReference type="ARBA" id="ARBA00022741"/>
    </source>
</evidence>
<dbReference type="EMBL" id="CT573213">
    <property type="protein sequence ID" value="CAJ63377.1"/>
    <property type="molecule type" value="Genomic_DNA"/>
</dbReference>
<dbReference type="STRING" id="326424.FRAAL4736"/>
<evidence type="ECO:0000256" key="4">
    <source>
        <dbReference type="ARBA" id="ARBA00022679"/>
    </source>
</evidence>
<keyword evidence="3" id="KW-0597">Phosphoprotein</keyword>
<protein>
    <recommendedName>
        <fullName evidence="2">histidine kinase</fullName>
        <ecNumber evidence="2">2.7.13.3</ecNumber>
    </recommendedName>
</protein>
<evidence type="ECO:0000256" key="1">
    <source>
        <dbReference type="ARBA" id="ARBA00000085"/>
    </source>
</evidence>
<dbReference type="KEGG" id="fal:FRAAL4736"/>
<dbReference type="GO" id="GO:0046983">
    <property type="term" value="F:protein dimerization activity"/>
    <property type="evidence" value="ECO:0007669"/>
    <property type="project" value="InterPro"/>
</dbReference>
<evidence type="ECO:0000313" key="14">
    <source>
        <dbReference type="Proteomes" id="UP000000657"/>
    </source>
</evidence>
<dbReference type="Pfam" id="PF07730">
    <property type="entry name" value="HisKA_3"/>
    <property type="match status" value="1"/>
</dbReference>
<dbReference type="Pfam" id="PF02518">
    <property type="entry name" value="HATPase_c"/>
    <property type="match status" value="1"/>
</dbReference>
<dbReference type="RefSeq" id="WP_011605851.1">
    <property type="nucleotide sequence ID" value="NC_008278.1"/>
</dbReference>
<dbReference type="SUPFAM" id="SSF55874">
    <property type="entry name" value="ATPase domain of HSP90 chaperone/DNA topoisomerase II/histidine kinase"/>
    <property type="match status" value="1"/>
</dbReference>
<evidence type="ECO:0000313" key="13">
    <source>
        <dbReference type="EMBL" id="CAJ63377.1"/>
    </source>
</evidence>
<proteinExistence type="predicted"/>
<dbReference type="EC" id="2.7.13.3" evidence="2"/>
<feature type="transmembrane region" description="Helical" evidence="9">
    <location>
        <begin position="41"/>
        <end position="58"/>
    </location>
</feature>
<dbReference type="InterPro" id="IPR050482">
    <property type="entry name" value="Sensor_HK_TwoCompSys"/>
</dbReference>
<keyword evidence="5" id="KW-0547">Nucleotide-binding</keyword>
<dbReference type="eggNOG" id="COG4585">
    <property type="taxonomic scope" value="Bacteria"/>
</dbReference>
<reference evidence="13 14" key="1">
    <citation type="journal article" date="2007" name="Genome Res.">
        <title>Genome characteristics of facultatively symbiotic Frankia sp. strains reflect host range and host plant biogeography.</title>
        <authorList>
            <person name="Normand P."/>
            <person name="Lapierre P."/>
            <person name="Tisa L.S."/>
            <person name="Gogarten J.P."/>
            <person name="Alloisio N."/>
            <person name="Bagnarol E."/>
            <person name="Bassi C.A."/>
            <person name="Berry A.M."/>
            <person name="Bickhart D.M."/>
            <person name="Choisne N."/>
            <person name="Couloux A."/>
            <person name="Cournoyer B."/>
            <person name="Cruveiller S."/>
            <person name="Daubin V."/>
            <person name="Demange N."/>
            <person name="Francino M.P."/>
            <person name="Goltsman E."/>
            <person name="Huang Y."/>
            <person name="Kopp O.R."/>
            <person name="Labarre L."/>
            <person name="Lapidus A."/>
            <person name="Lavire C."/>
            <person name="Marechal J."/>
            <person name="Martinez M."/>
            <person name="Mastronunzio J.E."/>
            <person name="Mullin B.C."/>
            <person name="Niemann J."/>
            <person name="Pujic P."/>
            <person name="Rawnsley T."/>
            <person name="Rouy Z."/>
            <person name="Schenowitz C."/>
            <person name="Sellstedt A."/>
            <person name="Tavares F."/>
            <person name="Tomkins J.P."/>
            <person name="Vallenet D."/>
            <person name="Valverde C."/>
            <person name="Wall L.G."/>
            <person name="Wang Y."/>
            <person name="Medigue C."/>
            <person name="Benson D.R."/>
        </authorList>
    </citation>
    <scope>NUCLEOTIDE SEQUENCE [LARGE SCALE GENOMIC DNA]</scope>
    <source>
        <strain evidence="14">DSM 45986 / CECT 9034 / ACN14a</strain>
    </source>
</reference>
<keyword evidence="7" id="KW-0067">ATP-binding</keyword>
<evidence type="ECO:0000256" key="6">
    <source>
        <dbReference type="ARBA" id="ARBA00022777"/>
    </source>
</evidence>
<dbReference type="CDD" id="cd16917">
    <property type="entry name" value="HATPase_UhpB-NarQ-NarX-like"/>
    <property type="match status" value="1"/>
</dbReference>
<dbReference type="InterPro" id="IPR036890">
    <property type="entry name" value="HATPase_C_sf"/>
</dbReference>
<keyword evidence="9" id="KW-0812">Transmembrane</keyword>
<evidence type="ECO:0000259" key="10">
    <source>
        <dbReference type="Pfam" id="PF02518"/>
    </source>
</evidence>
<organism evidence="13 14">
    <name type="scientific">Frankia alni (strain DSM 45986 / CECT 9034 / ACN14a)</name>
    <dbReference type="NCBI Taxonomy" id="326424"/>
    <lineage>
        <taxon>Bacteria</taxon>
        <taxon>Bacillati</taxon>
        <taxon>Actinomycetota</taxon>
        <taxon>Actinomycetes</taxon>
        <taxon>Frankiales</taxon>
        <taxon>Frankiaceae</taxon>
        <taxon>Frankia</taxon>
    </lineage>
</organism>
<evidence type="ECO:0000256" key="9">
    <source>
        <dbReference type="SAM" id="Phobius"/>
    </source>
</evidence>
<dbReference type="PANTHER" id="PTHR24421:SF10">
    <property type="entry name" value="NITRATE_NITRITE SENSOR PROTEIN NARQ"/>
    <property type="match status" value="1"/>
</dbReference>
<keyword evidence="8" id="KW-0902">Two-component regulatory system</keyword>
<feature type="domain" description="DUF7134" evidence="12">
    <location>
        <begin position="5"/>
        <end position="150"/>
    </location>
</feature>
<keyword evidence="9" id="KW-0472">Membrane</keyword>
<keyword evidence="9" id="KW-1133">Transmembrane helix</keyword>
<evidence type="ECO:0000259" key="11">
    <source>
        <dbReference type="Pfam" id="PF07730"/>
    </source>
</evidence>
<evidence type="ECO:0000256" key="3">
    <source>
        <dbReference type="ARBA" id="ARBA00022553"/>
    </source>
</evidence>
<dbReference type="PANTHER" id="PTHR24421">
    <property type="entry name" value="NITRATE/NITRITE SENSOR PROTEIN NARX-RELATED"/>
    <property type="match status" value="1"/>
</dbReference>
<sequence length="406" mass="42309">MGGRWRGRLRRATDFGIVLLLGLFLVAVVLDEHDRTRESVLIVLGLPFGVGQSLALYWRRTRPGAALGVALVGGLVIQILVPSVVIPIAALIAISSFAAARPPLQSLPALGALLGVCTVDFATASREDTFFTMVLAIAAWAIGEIARNRRTAIEGEARRAVAEERARIAREIHDIVAHSVSVIIVQAAAADDVFDIRPDQARRALRSIETTGRDALAELRRLLAVVRPGGEEAGPVRPQPGLARVDELGEPLRAAGLHVAVRVVGEARPLPAGVDVSSYRIVGEALTNTLRHARASRVEVTLAYTATTLDLEIVDDGVGTPGVGFLGGDAPTPWPTTGAPTGAATTTTASVPVPAPTAMGGGHGIIGMRERAAVLGGSLEVGPRDGGGFRVRASLPLPTQPGGRSA</sequence>
<name>Q0RGL0_FRAAA</name>
<feature type="domain" description="Signal transduction histidine kinase subgroup 3 dimerisation and phosphoacceptor" evidence="11">
    <location>
        <begin position="164"/>
        <end position="230"/>
    </location>
</feature>
<evidence type="ECO:0000259" key="12">
    <source>
        <dbReference type="Pfam" id="PF23539"/>
    </source>
</evidence>
<dbReference type="GO" id="GO:0005524">
    <property type="term" value="F:ATP binding"/>
    <property type="evidence" value="ECO:0007669"/>
    <property type="project" value="UniProtKB-KW"/>
</dbReference>
<keyword evidence="6 13" id="KW-0418">Kinase</keyword>
<keyword evidence="4" id="KW-0808">Transferase</keyword>
<dbReference type="GO" id="GO:0000155">
    <property type="term" value="F:phosphorelay sensor kinase activity"/>
    <property type="evidence" value="ECO:0007669"/>
    <property type="project" value="InterPro"/>
</dbReference>
<accession>Q0RGL0</accession>
<gene>
    <name evidence="13" type="ordered locus">FRAAL4736</name>
</gene>
<dbReference type="Pfam" id="PF23539">
    <property type="entry name" value="DUF7134"/>
    <property type="match status" value="1"/>
</dbReference>
<feature type="transmembrane region" description="Helical" evidence="9">
    <location>
        <begin position="65"/>
        <end position="98"/>
    </location>
</feature>
<comment type="catalytic activity">
    <reaction evidence="1">
        <text>ATP + protein L-histidine = ADP + protein N-phospho-L-histidine.</text>
        <dbReference type="EC" id="2.7.13.3"/>
    </reaction>
</comment>
<dbReference type="Proteomes" id="UP000000657">
    <property type="component" value="Chromosome"/>
</dbReference>
<dbReference type="AlphaFoldDB" id="Q0RGL0"/>
<evidence type="ECO:0000256" key="2">
    <source>
        <dbReference type="ARBA" id="ARBA00012438"/>
    </source>
</evidence>
<feature type="transmembrane region" description="Helical" evidence="9">
    <location>
        <begin position="12"/>
        <end position="29"/>
    </location>
</feature>
<dbReference type="Gene3D" id="3.30.565.10">
    <property type="entry name" value="Histidine kinase-like ATPase, C-terminal domain"/>
    <property type="match status" value="1"/>
</dbReference>
<dbReference type="InterPro" id="IPR055558">
    <property type="entry name" value="DUF7134"/>
</dbReference>